<reference evidence="2" key="1">
    <citation type="submission" date="2021-06" db="EMBL/GenBank/DDBJ databases">
        <authorList>
            <person name="Hodson N. C."/>
            <person name="Mongue J. A."/>
            <person name="Jaron S. K."/>
        </authorList>
    </citation>
    <scope>NUCLEOTIDE SEQUENCE</scope>
</reference>
<dbReference type="EMBL" id="CAJVCH010087965">
    <property type="protein sequence ID" value="CAG7722262.1"/>
    <property type="molecule type" value="Genomic_DNA"/>
</dbReference>
<gene>
    <name evidence="2" type="ORF">AFUS01_LOCUS11419</name>
</gene>
<keyword evidence="1" id="KW-0472">Membrane</keyword>
<feature type="transmembrane region" description="Helical" evidence="1">
    <location>
        <begin position="20"/>
        <end position="35"/>
    </location>
</feature>
<keyword evidence="1" id="KW-1133">Transmembrane helix</keyword>
<dbReference type="Proteomes" id="UP000708208">
    <property type="component" value="Unassembled WGS sequence"/>
</dbReference>
<evidence type="ECO:0000256" key="1">
    <source>
        <dbReference type="SAM" id="Phobius"/>
    </source>
</evidence>
<accession>A0A8J2JLQ1</accession>
<feature type="non-terminal residue" evidence="2">
    <location>
        <position position="1"/>
    </location>
</feature>
<proteinExistence type="predicted"/>
<protein>
    <submittedName>
        <fullName evidence="2">Uncharacterized protein</fullName>
    </submittedName>
</protein>
<dbReference type="AlphaFoldDB" id="A0A8J2JLQ1"/>
<keyword evidence="1" id="KW-0812">Transmembrane</keyword>
<evidence type="ECO:0000313" key="2">
    <source>
        <dbReference type="EMBL" id="CAG7722262.1"/>
    </source>
</evidence>
<evidence type="ECO:0000313" key="3">
    <source>
        <dbReference type="Proteomes" id="UP000708208"/>
    </source>
</evidence>
<name>A0A8J2JLQ1_9HEXA</name>
<comment type="caution">
    <text evidence="2">The sequence shown here is derived from an EMBL/GenBank/DDBJ whole genome shotgun (WGS) entry which is preliminary data.</text>
</comment>
<sequence>MYRTEEDDSYQTMEYEELQIYYIPVLAVFINVFLAA</sequence>
<dbReference type="OrthoDB" id="8295940at2759"/>
<keyword evidence="3" id="KW-1185">Reference proteome</keyword>
<organism evidence="2 3">
    <name type="scientific">Allacma fusca</name>
    <dbReference type="NCBI Taxonomy" id="39272"/>
    <lineage>
        <taxon>Eukaryota</taxon>
        <taxon>Metazoa</taxon>
        <taxon>Ecdysozoa</taxon>
        <taxon>Arthropoda</taxon>
        <taxon>Hexapoda</taxon>
        <taxon>Collembola</taxon>
        <taxon>Symphypleona</taxon>
        <taxon>Sminthuridae</taxon>
        <taxon>Allacma</taxon>
    </lineage>
</organism>